<dbReference type="EMBL" id="RKLQ01000001">
    <property type="protein sequence ID" value="MBX0303062.1"/>
    <property type="molecule type" value="Genomic_DNA"/>
</dbReference>
<keyword evidence="1" id="KW-0812">Transmembrane</keyword>
<dbReference type="AlphaFoldDB" id="A0A8J7YCM4"/>
<keyword evidence="1" id="KW-1133">Transmembrane helix</keyword>
<keyword evidence="1" id="KW-0472">Membrane</keyword>
<dbReference type="Pfam" id="PF18902">
    <property type="entry name" value="DUF5658"/>
    <property type="match status" value="1"/>
</dbReference>
<keyword evidence="4" id="KW-1185">Reference proteome</keyword>
<reference evidence="3" key="1">
    <citation type="submission" date="2021-06" db="EMBL/GenBank/DDBJ databases">
        <title>Halomicroarcula sp. F24A a new haloarchaeum isolated from saline soil.</title>
        <authorList>
            <person name="Duran-Viseras A."/>
            <person name="Sanchez-Porro C."/>
            <person name="Ventosa A."/>
        </authorList>
    </citation>
    <scope>NUCLEOTIDE SEQUENCE</scope>
    <source>
        <strain evidence="3">F24A</strain>
    </source>
</reference>
<evidence type="ECO:0000313" key="3">
    <source>
        <dbReference type="EMBL" id="MBX0303062.1"/>
    </source>
</evidence>
<dbReference type="RefSeq" id="WP_220587282.1">
    <property type="nucleotide sequence ID" value="NZ_RKLQ01000001.1"/>
</dbReference>
<feature type="transmembrane region" description="Helical" evidence="1">
    <location>
        <begin position="21"/>
        <end position="42"/>
    </location>
</feature>
<comment type="caution">
    <text evidence="3">The sequence shown here is derived from an EMBL/GenBank/DDBJ whole genome shotgun (WGS) entry which is preliminary data.</text>
</comment>
<evidence type="ECO:0000256" key="1">
    <source>
        <dbReference type="SAM" id="Phobius"/>
    </source>
</evidence>
<dbReference type="InterPro" id="IPR043717">
    <property type="entry name" value="DUF5658"/>
</dbReference>
<evidence type="ECO:0000259" key="2">
    <source>
        <dbReference type="Pfam" id="PF18902"/>
    </source>
</evidence>
<evidence type="ECO:0000313" key="4">
    <source>
        <dbReference type="Proteomes" id="UP000783863"/>
    </source>
</evidence>
<feature type="domain" description="DUF5658" evidence="2">
    <location>
        <begin position="26"/>
        <end position="110"/>
    </location>
</feature>
<proteinExistence type="predicted"/>
<name>A0A8J7YCM4_9EURY</name>
<organism evidence="3 4">
    <name type="scientific">Haloarcula salinisoli</name>
    <dbReference type="NCBI Taxonomy" id="2487746"/>
    <lineage>
        <taxon>Archaea</taxon>
        <taxon>Methanobacteriati</taxon>
        <taxon>Methanobacteriota</taxon>
        <taxon>Stenosarchaea group</taxon>
        <taxon>Halobacteria</taxon>
        <taxon>Halobacteriales</taxon>
        <taxon>Haloarculaceae</taxon>
        <taxon>Haloarcula</taxon>
    </lineage>
</organism>
<gene>
    <name evidence="3" type="ORF">EGD98_05170</name>
</gene>
<protein>
    <submittedName>
        <fullName evidence="3">DUF5658 family protein</fullName>
    </submittedName>
</protein>
<feature type="transmembrane region" description="Helical" evidence="1">
    <location>
        <begin position="62"/>
        <end position="80"/>
    </location>
</feature>
<accession>A0A8J7YCM4</accession>
<dbReference type="Proteomes" id="UP000783863">
    <property type="component" value="Unassembled WGS sequence"/>
</dbReference>
<sequence>MYQLLSEDAVYVADTRLRCDYLLWVLVLAAAAGDVVLTFAGLSLCFTEANPIARAFIDVAGHAGLIGLKLAALAVLFAVYRTVRPLFRRAALVAFFAPQLFAVSHNGLLLAQHAADCP</sequence>